<comment type="pathway">
    <text evidence="2 10">Carbohydrate degradation; glycolysis; pyruvate from D-glyceraldehyde 3-phosphate: step 2/5.</text>
</comment>
<dbReference type="InterPro" id="IPR001576">
    <property type="entry name" value="Phosphoglycerate_kinase"/>
</dbReference>
<evidence type="ECO:0000256" key="9">
    <source>
        <dbReference type="ARBA" id="ARBA00023152"/>
    </source>
</evidence>
<keyword evidence="8 10" id="KW-0067">ATP-binding</keyword>
<evidence type="ECO:0000256" key="3">
    <source>
        <dbReference type="ARBA" id="ARBA00013061"/>
    </source>
</evidence>
<dbReference type="InterPro" id="IPR015824">
    <property type="entry name" value="Phosphoglycerate_kinase_N"/>
</dbReference>
<sequence length="400" mass="42391">MSKKTLANLSAAEISGKRALVRVDFNVPVDDKGKITDDTRIRAALPTIKDLMDKGAKVILVSHFGRPKGVDEKLRLTPVAERLSELLGQKVVKTDDCIGDAVASQVSALQNGQVLLLENVRFYKEEEKNDPEFAKKLASNADFYVNDAFGTAHRAHASTEGVTHYLSPSVGGYLIEKELQYLQSAIESPQRPLAAIIGGSKVSSKIGVIETLLEKCDKLIIGGGMIFTFYKARGLSVGKSLVEEDKLELAKTLEAKAKERGVALLLPTDIVSADKFAPDANATTVSIENIPADGMGLDIGPDSIKVFQEALADCKTVIWNGPMGVFEFDKFAAGTEAIAHTLAEIGKTGTTTIIGGGDSVAAVEKVGLADQMSHISTGGGASLELLEGKVLPGIAALDEA</sequence>
<feature type="binding site" evidence="10">
    <location>
        <position position="154"/>
    </location>
    <ligand>
        <name>substrate</name>
    </ligand>
</feature>
<evidence type="ECO:0000313" key="13">
    <source>
        <dbReference type="Proteomes" id="UP001302120"/>
    </source>
</evidence>
<keyword evidence="10" id="KW-0963">Cytoplasm</keyword>
<gene>
    <name evidence="10" type="primary">pgk</name>
    <name evidence="12" type="ORF">VB620_00865</name>
</gene>
<comment type="similarity">
    <text evidence="10 11">Belongs to the phosphoglycerate kinase family.</text>
</comment>
<dbReference type="Pfam" id="PF00162">
    <property type="entry name" value="PGK"/>
    <property type="match status" value="1"/>
</dbReference>
<dbReference type="Gene3D" id="3.40.50.1260">
    <property type="entry name" value="Phosphoglycerate kinase, N-terminal domain"/>
    <property type="match status" value="2"/>
</dbReference>
<comment type="caution">
    <text evidence="12">The sequence shown here is derived from an EMBL/GenBank/DDBJ whole genome shotgun (WGS) entry which is preliminary data.</text>
</comment>
<keyword evidence="9 10" id="KW-0324">Glycolysis</keyword>
<reference evidence="12 13" key="1">
    <citation type="submission" date="2023-12" db="EMBL/GenBank/DDBJ databases">
        <title>Baltic Sea Cyanobacteria.</title>
        <authorList>
            <person name="Delbaje E."/>
            <person name="Fewer D.P."/>
            <person name="Shishido T.K."/>
        </authorList>
    </citation>
    <scope>NUCLEOTIDE SEQUENCE [LARGE SCALE GENOMIC DNA]</scope>
    <source>
        <strain evidence="12 13">UHCC-0300</strain>
    </source>
</reference>
<protein>
    <recommendedName>
        <fullName evidence="4 10">Phosphoglycerate kinase</fullName>
        <ecNumber evidence="3 10">2.7.2.3</ecNumber>
    </recommendedName>
</protein>
<keyword evidence="5 10" id="KW-0808">Transferase</keyword>
<feature type="binding site" evidence="10">
    <location>
        <begin position="356"/>
        <end position="359"/>
    </location>
    <ligand>
        <name>ATP</name>
        <dbReference type="ChEBI" id="CHEBI:30616"/>
    </ligand>
</feature>
<feature type="binding site" evidence="10">
    <location>
        <position position="205"/>
    </location>
    <ligand>
        <name>ATP</name>
        <dbReference type="ChEBI" id="CHEBI:30616"/>
    </ligand>
</feature>
<dbReference type="InterPro" id="IPR036043">
    <property type="entry name" value="Phosphoglycerate_kinase_sf"/>
</dbReference>
<keyword evidence="6 10" id="KW-0547">Nucleotide-binding</keyword>
<feature type="binding site" evidence="10">
    <location>
        <begin position="63"/>
        <end position="66"/>
    </location>
    <ligand>
        <name>substrate</name>
    </ligand>
</feature>
<feature type="binding site" evidence="10">
    <location>
        <position position="40"/>
    </location>
    <ligand>
        <name>substrate</name>
    </ligand>
</feature>
<name>A0ABU5U8Q5_9CYAN</name>
<organism evidence="12 13">
    <name type="scientific">Nodularia harveyana UHCC-0300</name>
    <dbReference type="NCBI Taxonomy" id="2974287"/>
    <lineage>
        <taxon>Bacteria</taxon>
        <taxon>Bacillati</taxon>
        <taxon>Cyanobacteriota</taxon>
        <taxon>Cyanophyceae</taxon>
        <taxon>Nostocales</taxon>
        <taxon>Nodulariaceae</taxon>
        <taxon>Nodularia</taxon>
    </lineage>
</organism>
<evidence type="ECO:0000256" key="1">
    <source>
        <dbReference type="ARBA" id="ARBA00000642"/>
    </source>
</evidence>
<evidence type="ECO:0000256" key="6">
    <source>
        <dbReference type="ARBA" id="ARBA00022741"/>
    </source>
</evidence>
<comment type="subcellular location">
    <subcellularLocation>
        <location evidence="10">Cytoplasm</location>
    </subcellularLocation>
</comment>
<evidence type="ECO:0000256" key="2">
    <source>
        <dbReference type="ARBA" id="ARBA00004838"/>
    </source>
</evidence>
<dbReference type="PIRSF" id="PIRSF000724">
    <property type="entry name" value="Pgk"/>
    <property type="match status" value="1"/>
</dbReference>
<feature type="binding site" evidence="10">
    <location>
        <position position="327"/>
    </location>
    <ligand>
        <name>ATP</name>
        <dbReference type="ChEBI" id="CHEBI:30616"/>
    </ligand>
</feature>
<accession>A0ABU5U8Q5</accession>
<dbReference type="EMBL" id="JAYGHG010000001">
    <property type="protein sequence ID" value="MEA5579889.1"/>
    <property type="molecule type" value="Genomic_DNA"/>
</dbReference>
<evidence type="ECO:0000256" key="11">
    <source>
        <dbReference type="RuleBase" id="RU000532"/>
    </source>
</evidence>
<dbReference type="RefSeq" id="WP_323194231.1">
    <property type="nucleotide sequence ID" value="NZ_JAYGHG010000001.1"/>
</dbReference>
<dbReference type="PANTHER" id="PTHR11406:SF23">
    <property type="entry name" value="PHOSPHOGLYCERATE KINASE 1, CHLOROPLASTIC-RELATED"/>
    <property type="match status" value="1"/>
</dbReference>
<dbReference type="SUPFAM" id="SSF53748">
    <property type="entry name" value="Phosphoglycerate kinase"/>
    <property type="match status" value="1"/>
</dbReference>
<evidence type="ECO:0000256" key="7">
    <source>
        <dbReference type="ARBA" id="ARBA00022777"/>
    </source>
</evidence>
<evidence type="ECO:0000256" key="4">
    <source>
        <dbReference type="ARBA" id="ARBA00016471"/>
    </source>
</evidence>
<feature type="binding site" evidence="10">
    <location>
        <position position="296"/>
    </location>
    <ligand>
        <name>ATP</name>
        <dbReference type="ChEBI" id="CHEBI:30616"/>
    </ligand>
</feature>
<dbReference type="EC" id="2.7.2.3" evidence="3 10"/>
<evidence type="ECO:0000256" key="10">
    <source>
        <dbReference type="HAMAP-Rule" id="MF_00145"/>
    </source>
</evidence>
<dbReference type="GO" id="GO:0004618">
    <property type="term" value="F:phosphoglycerate kinase activity"/>
    <property type="evidence" value="ECO:0007669"/>
    <property type="project" value="UniProtKB-EC"/>
</dbReference>
<keyword evidence="7 10" id="KW-0418">Kinase</keyword>
<evidence type="ECO:0000256" key="5">
    <source>
        <dbReference type="ARBA" id="ARBA00022679"/>
    </source>
</evidence>
<dbReference type="PANTHER" id="PTHR11406">
    <property type="entry name" value="PHOSPHOGLYCERATE KINASE"/>
    <property type="match status" value="1"/>
</dbReference>
<dbReference type="HAMAP" id="MF_00145">
    <property type="entry name" value="Phosphoglyc_kinase"/>
    <property type="match status" value="1"/>
</dbReference>
<dbReference type="Proteomes" id="UP001302120">
    <property type="component" value="Unassembled WGS sequence"/>
</dbReference>
<keyword evidence="13" id="KW-1185">Reference proteome</keyword>
<feature type="binding site" evidence="10">
    <location>
        <position position="121"/>
    </location>
    <ligand>
        <name>substrate</name>
    </ligand>
</feature>
<comment type="catalytic activity">
    <reaction evidence="1 10 11">
        <text>(2R)-3-phosphoglycerate + ATP = (2R)-3-phospho-glyceroyl phosphate + ADP</text>
        <dbReference type="Rhea" id="RHEA:14801"/>
        <dbReference type="ChEBI" id="CHEBI:30616"/>
        <dbReference type="ChEBI" id="CHEBI:57604"/>
        <dbReference type="ChEBI" id="CHEBI:58272"/>
        <dbReference type="ChEBI" id="CHEBI:456216"/>
        <dbReference type="EC" id="2.7.2.3"/>
    </reaction>
</comment>
<feature type="binding site" evidence="10">
    <location>
        <begin position="24"/>
        <end position="26"/>
    </location>
    <ligand>
        <name>substrate</name>
    </ligand>
</feature>
<proteinExistence type="inferred from homology"/>
<evidence type="ECO:0000256" key="8">
    <source>
        <dbReference type="ARBA" id="ARBA00022840"/>
    </source>
</evidence>
<evidence type="ECO:0000313" key="12">
    <source>
        <dbReference type="EMBL" id="MEA5579889.1"/>
    </source>
</evidence>
<dbReference type="PRINTS" id="PR00477">
    <property type="entry name" value="PHGLYCKINASE"/>
</dbReference>
<comment type="subunit">
    <text evidence="10">Monomer.</text>
</comment>
<dbReference type="CDD" id="cd00318">
    <property type="entry name" value="Phosphoglycerate_kinase"/>
    <property type="match status" value="1"/>
</dbReference>